<feature type="domain" description="NapC/NirT cytochrome c N-terminal" evidence="13">
    <location>
        <begin position="10"/>
        <end position="167"/>
    </location>
</feature>
<evidence type="ECO:0000256" key="1">
    <source>
        <dbReference type="ARBA" id="ARBA00004162"/>
    </source>
</evidence>
<keyword evidence="6" id="KW-0812">Transmembrane</keyword>
<evidence type="ECO:0000259" key="13">
    <source>
        <dbReference type="Pfam" id="PF03264"/>
    </source>
</evidence>
<comment type="subcellular location">
    <subcellularLocation>
        <location evidence="1">Cell membrane</location>
        <topology evidence="1">Single-pass membrane protein</topology>
    </subcellularLocation>
</comment>
<keyword evidence="9" id="KW-1133">Transmembrane helix</keyword>
<evidence type="ECO:0000313" key="15">
    <source>
        <dbReference type="Proteomes" id="UP001194469"/>
    </source>
</evidence>
<dbReference type="SUPFAM" id="SSF48695">
    <property type="entry name" value="Multiheme cytochromes"/>
    <property type="match status" value="1"/>
</dbReference>
<keyword evidence="8 12" id="KW-0249">Electron transport</keyword>
<dbReference type="InterPro" id="IPR038266">
    <property type="entry name" value="NapC/NirT_cytc_sf"/>
</dbReference>
<comment type="PTM">
    <text evidence="12">Binds 4 heme groups per subunit.</text>
</comment>
<sequence>MPPRSPSFWIMAVGLAVVALGASAWGVKATSTTAFCMSCHEMKVYQTELDASPHAKDAKGAPIGCSQCHIPGTGLVRMVAAKTYLGVKDIWAHYGGEGEDMDRAAMQPMARRFVDDANCRACHQDLTRNAKNDGAVSETGRLAHENYEGKNGISRSGCAGCHRNMAHLPRFDQRLAANAKFAAKLKEARP</sequence>
<evidence type="ECO:0000256" key="9">
    <source>
        <dbReference type="ARBA" id="ARBA00022989"/>
    </source>
</evidence>
<evidence type="ECO:0000256" key="6">
    <source>
        <dbReference type="ARBA" id="ARBA00022692"/>
    </source>
</evidence>
<evidence type="ECO:0000256" key="10">
    <source>
        <dbReference type="ARBA" id="ARBA00023004"/>
    </source>
</evidence>
<evidence type="ECO:0000256" key="3">
    <source>
        <dbReference type="ARBA" id="ARBA00022448"/>
    </source>
</evidence>
<protein>
    <recommendedName>
        <fullName evidence="12">Cytochrome c-type protein</fullName>
    </recommendedName>
</protein>
<dbReference type="EMBL" id="VRYY01000750">
    <property type="protein sequence ID" value="MBG3878862.1"/>
    <property type="molecule type" value="Genomic_DNA"/>
</dbReference>
<keyword evidence="3 12" id="KW-0813">Transport</keyword>
<comment type="caution">
    <text evidence="14">The sequence shown here is derived from an EMBL/GenBank/DDBJ whole genome shotgun (WGS) entry which is preliminary data.</text>
</comment>
<keyword evidence="5 12" id="KW-0349">Heme</keyword>
<evidence type="ECO:0000256" key="4">
    <source>
        <dbReference type="ARBA" id="ARBA00022475"/>
    </source>
</evidence>
<dbReference type="PIRSF" id="PIRSF000013">
    <property type="entry name" value="4_hem_cytochrm_NapC"/>
    <property type="match status" value="1"/>
</dbReference>
<evidence type="ECO:0000256" key="2">
    <source>
        <dbReference type="ARBA" id="ARBA00007395"/>
    </source>
</evidence>
<gene>
    <name evidence="14" type="ORF">FVW20_18125</name>
</gene>
<evidence type="ECO:0000256" key="7">
    <source>
        <dbReference type="ARBA" id="ARBA00022723"/>
    </source>
</evidence>
<dbReference type="InterPro" id="IPR024717">
    <property type="entry name" value="NapC/NirT/NrfH"/>
</dbReference>
<dbReference type="Pfam" id="PF03264">
    <property type="entry name" value="Cytochrom_NNT"/>
    <property type="match status" value="1"/>
</dbReference>
<dbReference type="PANTHER" id="PTHR30333">
    <property type="entry name" value="CYTOCHROME C-TYPE PROTEIN"/>
    <property type="match status" value="1"/>
</dbReference>
<accession>A0ABS0J9Q5</accession>
<evidence type="ECO:0000256" key="8">
    <source>
        <dbReference type="ARBA" id="ARBA00022982"/>
    </source>
</evidence>
<name>A0ABS0J9Q5_9BACT</name>
<dbReference type="PANTHER" id="PTHR30333:SF1">
    <property type="entry name" value="CYTOCHROME C-TYPE PROTEIN NAPC"/>
    <property type="match status" value="1"/>
</dbReference>
<dbReference type="InterPro" id="IPR005126">
    <property type="entry name" value="NapC/NirT_cyt_c_N"/>
</dbReference>
<dbReference type="InterPro" id="IPR051174">
    <property type="entry name" value="Cytochrome_c-type_ET"/>
</dbReference>
<reference evidence="14 15" key="1">
    <citation type="submission" date="2019-08" db="EMBL/GenBank/DDBJ databases">
        <authorList>
            <person name="Luo N."/>
        </authorList>
    </citation>
    <scope>NUCLEOTIDE SEQUENCE [LARGE SCALE GENOMIC DNA]</scope>
    <source>
        <strain evidence="14 15">NCIMB 9442</strain>
    </source>
</reference>
<keyword evidence="4" id="KW-1003">Cell membrane</keyword>
<evidence type="ECO:0000256" key="11">
    <source>
        <dbReference type="ARBA" id="ARBA00023136"/>
    </source>
</evidence>
<proteinExistence type="inferred from homology"/>
<dbReference type="RefSeq" id="WP_231039250.1">
    <property type="nucleotide sequence ID" value="NZ_VRYY01000750.1"/>
</dbReference>
<keyword evidence="11" id="KW-0472">Membrane</keyword>
<organism evidence="14 15">
    <name type="scientific">Nitratidesulfovibrio oxamicus</name>
    <dbReference type="NCBI Taxonomy" id="32016"/>
    <lineage>
        <taxon>Bacteria</taxon>
        <taxon>Pseudomonadati</taxon>
        <taxon>Thermodesulfobacteriota</taxon>
        <taxon>Desulfovibrionia</taxon>
        <taxon>Desulfovibrionales</taxon>
        <taxon>Desulfovibrionaceae</taxon>
        <taxon>Nitratidesulfovibrio</taxon>
    </lineage>
</organism>
<evidence type="ECO:0000256" key="5">
    <source>
        <dbReference type="ARBA" id="ARBA00022617"/>
    </source>
</evidence>
<comment type="similarity">
    <text evidence="2">Belongs to the NapC/NirT/NrfH family.</text>
</comment>
<keyword evidence="10 12" id="KW-0408">Iron</keyword>
<dbReference type="Proteomes" id="UP001194469">
    <property type="component" value="Unassembled WGS sequence"/>
</dbReference>
<keyword evidence="15" id="KW-1185">Reference proteome</keyword>
<keyword evidence="7 12" id="KW-0479">Metal-binding</keyword>
<evidence type="ECO:0000256" key="12">
    <source>
        <dbReference type="PIRNR" id="PIRNR000013"/>
    </source>
</evidence>
<dbReference type="InterPro" id="IPR036280">
    <property type="entry name" value="Multihaem_cyt_sf"/>
</dbReference>
<evidence type="ECO:0000313" key="14">
    <source>
        <dbReference type="EMBL" id="MBG3878862.1"/>
    </source>
</evidence>
<dbReference type="Gene3D" id="1.10.3820.10">
    <property type="entry name" value="Di-heme elbow motif domain"/>
    <property type="match status" value="1"/>
</dbReference>